<evidence type="ECO:0000313" key="2">
    <source>
        <dbReference type="EMBL" id="GGD25727.1"/>
    </source>
</evidence>
<gene>
    <name evidence="2" type="ORF">GCM10011358_07770</name>
</gene>
<dbReference type="PANTHER" id="PTHR30399">
    <property type="entry name" value="UNCHARACTERIZED PROTEIN YGJP"/>
    <property type="match status" value="1"/>
</dbReference>
<keyword evidence="2" id="KW-0378">Hydrolase</keyword>
<evidence type="ECO:0000313" key="3">
    <source>
        <dbReference type="Proteomes" id="UP000617355"/>
    </source>
</evidence>
<sequence>MNMGEQVLLSGDPPIELVLKASARARRFSLRVSRLDGRVTLTLPRGASRRQALAFAEEKAEWIRRHIAEHPGEMRPLPGQAISFRGASLPIVAAPGRAVRLVDDRIEVPARDPERTPARLAAFLKHHARLDLVEASRRHAARLGLAHGRITLRDTRSRWGSCSAQGDLMYSWRLIMAPPGVLDYVAAHEVAHLAEMNHSPAFWVQVARLYPDYDAPRRWLRTNAQNLHRYRFKD</sequence>
<dbReference type="InterPro" id="IPR053136">
    <property type="entry name" value="UTP_pyrophosphatase-like"/>
</dbReference>
<name>A0ABQ1QG91_9RHOB</name>
<evidence type="ECO:0000259" key="1">
    <source>
        <dbReference type="Pfam" id="PF01863"/>
    </source>
</evidence>
<dbReference type="EMBL" id="BMGI01000001">
    <property type="protein sequence ID" value="GGD25727.1"/>
    <property type="molecule type" value="Genomic_DNA"/>
</dbReference>
<comment type="caution">
    <text evidence="2">The sequence shown here is derived from an EMBL/GenBank/DDBJ whole genome shotgun (WGS) entry which is preliminary data.</text>
</comment>
<dbReference type="PANTHER" id="PTHR30399:SF1">
    <property type="entry name" value="UTP PYROPHOSPHATASE"/>
    <property type="match status" value="1"/>
</dbReference>
<dbReference type="Pfam" id="PF01863">
    <property type="entry name" value="YgjP-like"/>
    <property type="match status" value="1"/>
</dbReference>
<keyword evidence="3" id="KW-1185">Reference proteome</keyword>
<keyword evidence="2" id="KW-0482">Metalloprotease</keyword>
<feature type="domain" description="YgjP-like metallopeptidase" evidence="1">
    <location>
        <begin position="27"/>
        <end position="222"/>
    </location>
</feature>
<protein>
    <submittedName>
        <fullName evidence="2">Zinc metalloprotease</fullName>
    </submittedName>
</protein>
<dbReference type="Proteomes" id="UP000617355">
    <property type="component" value="Unassembled WGS sequence"/>
</dbReference>
<keyword evidence="2" id="KW-0645">Protease</keyword>
<proteinExistence type="predicted"/>
<dbReference type="Gene3D" id="3.30.2010.10">
    <property type="entry name" value="Metalloproteases ('zincins'), catalytic domain"/>
    <property type="match status" value="1"/>
</dbReference>
<dbReference type="CDD" id="cd07344">
    <property type="entry name" value="M48_yhfN_like"/>
    <property type="match status" value="1"/>
</dbReference>
<dbReference type="GO" id="GO:0008237">
    <property type="term" value="F:metallopeptidase activity"/>
    <property type="evidence" value="ECO:0007669"/>
    <property type="project" value="UniProtKB-KW"/>
</dbReference>
<dbReference type="InterPro" id="IPR002725">
    <property type="entry name" value="YgjP-like_metallopeptidase"/>
</dbReference>
<reference evidence="3" key="1">
    <citation type="journal article" date="2019" name="Int. J. Syst. Evol. Microbiol.">
        <title>The Global Catalogue of Microorganisms (GCM) 10K type strain sequencing project: providing services to taxonomists for standard genome sequencing and annotation.</title>
        <authorList>
            <consortium name="The Broad Institute Genomics Platform"/>
            <consortium name="The Broad Institute Genome Sequencing Center for Infectious Disease"/>
            <person name="Wu L."/>
            <person name="Ma J."/>
        </authorList>
    </citation>
    <scope>NUCLEOTIDE SEQUENCE [LARGE SCALE GENOMIC DNA]</scope>
    <source>
        <strain evidence="3">CGMCC 1.12922</strain>
    </source>
</reference>
<organism evidence="2 3">
    <name type="scientific">Sinisalibacter lacisalsi</name>
    <dbReference type="NCBI Taxonomy" id="1526570"/>
    <lineage>
        <taxon>Bacteria</taxon>
        <taxon>Pseudomonadati</taxon>
        <taxon>Pseudomonadota</taxon>
        <taxon>Alphaproteobacteria</taxon>
        <taxon>Rhodobacterales</taxon>
        <taxon>Roseobacteraceae</taxon>
        <taxon>Sinisalibacter</taxon>
    </lineage>
</organism>
<accession>A0ABQ1QG91</accession>